<feature type="compositionally biased region" description="Basic and acidic residues" evidence="1">
    <location>
        <begin position="1"/>
        <end position="18"/>
    </location>
</feature>
<reference evidence="2" key="1">
    <citation type="journal article" date="2022" name="Plant J.">
        <title>Strategies of tolerance reflected in two North American maple genomes.</title>
        <authorList>
            <person name="McEvoy S.L."/>
            <person name="Sezen U.U."/>
            <person name="Trouern-Trend A."/>
            <person name="McMahon S.M."/>
            <person name="Schaberg P.G."/>
            <person name="Yang J."/>
            <person name="Wegrzyn J.L."/>
            <person name="Swenson N.G."/>
        </authorList>
    </citation>
    <scope>NUCLEOTIDE SEQUENCE</scope>
    <source>
        <strain evidence="2">91603</strain>
    </source>
</reference>
<feature type="region of interest" description="Disordered" evidence="1">
    <location>
        <begin position="1"/>
        <end position="65"/>
    </location>
</feature>
<dbReference type="Proteomes" id="UP001064489">
    <property type="component" value="Chromosome 1"/>
</dbReference>
<comment type="caution">
    <text evidence="2">The sequence shown here is derived from an EMBL/GenBank/DDBJ whole genome shotgun (WGS) entry which is preliminary data.</text>
</comment>
<feature type="compositionally biased region" description="Basic residues" evidence="1">
    <location>
        <begin position="19"/>
        <end position="29"/>
    </location>
</feature>
<reference evidence="2" key="2">
    <citation type="submission" date="2023-02" db="EMBL/GenBank/DDBJ databases">
        <authorList>
            <person name="Swenson N.G."/>
            <person name="Wegrzyn J.L."/>
            <person name="Mcevoy S.L."/>
        </authorList>
    </citation>
    <scope>NUCLEOTIDE SEQUENCE</scope>
    <source>
        <strain evidence="2">91603</strain>
        <tissue evidence="2">Leaf</tissue>
    </source>
</reference>
<name>A0AAD5JDE3_ACENE</name>
<accession>A0AAD5JDE3</accession>
<feature type="region of interest" description="Disordered" evidence="1">
    <location>
        <begin position="116"/>
        <end position="137"/>
    </location>
</feature>
<dbReference type="PANTHER" id="PTHR36617">
    <property type="entry name" value="PROTEIN, PUTATIVE-RELATED"/>
    <property type="match status" value="1"/>
</dbReference>
<gene>
    <name evidence="2" type="ORF">LWI28_005663</name>
</gene>
<dbReference type="AlphaFoldDB" id="A0AAD5JDE3"/>
<evidence type="ECO:0000313" key="3">
    <source>
        <dbReference type="Proteomes" id="UP001064489"/>
    </source>
</evidence>
<evidence type="ECO:0000313" key="2">
    <source>
        <dbReference type="EMBL" id="KAI9194405.1"/>
    </source>
</evidence>
<sequence>MSNRGDRMEKVDSEEWVHVRGKKDGRKLSKTADTLSPSMHRHDSLQGGMKLKGKQSLVRTSNKKPTDGIYREGKLYLEKRKDCHVRGVGSITLTSDLESAFVEGRGECSKWRQVTRESVSNRQGGLEKGTSGRGPQWSFEAYSETSEKGTELWGVSPTVTGTEVGNLNKILVRYIDQTIGPISDQEGRDINLPLKDPISFPLLNLQGGHVTAEELISVPLLVELGEERKKGNHKQQKWKKRWSLQEEIAKVIEKGFSLGYEFKVRGKKAEGGYLATGNSVQERSWSMGIENANMIEVGVALVVDFNGQEHSIWIAIAQREVEDENRLAETNGLLMEGFKSAAVIKQSFTPVVGCGNMLQLWSDFLVDGRLLKIAFSRCYALAVSKSGEVQNFGSWLGDNWVWNVKTRKPCFDWEMEQWRCFNTFLNCLPNSRHLEDSMAWSFNSNGCFTVSSFTKKLEDTSSAWDSVPIFLWKGICPPKIEIFL</sequence>
<keyword evidence="3" id="KW-1185">Reference proteome</keyword>
<dbReference type="PANTHER" id="PTHR36617:SF5">
    <property type="entry name" value="OS05G0421675 PROTEIN"/>
    <property type="match status" value="1"/>
</dbReference>
<dbReference type="EMBL" id="JAJSOW010000003">
    <property type="protein sequence ID" value="KAI9194405.1"/>
    <property type="molecule type" value="Genomic_DNA"/>
</dbReference>
<evidence type="ECO:0000256" key="1">
    <source>
        <dbReference type="SAM" id="MobiDB-lite"/>
    </source>
</evidence>
<organism evidence="2 3">
    <name type="scientific">Acer negundo</name>
    <name type="common">Box elder</name>
    <dbReference type="NCBI Taxonomy" id="4023"/>
    <lineage>
        <taxon>Eukaryota</taxon>
        <taxon>Viridiplantae</taxon>
        <taxon>Streptophyta</taxon>
        <taxon>Embryophyta</taxon>
        <taxon>Tracheophyta</taxon>
        <taxon>Spermatophyta</taxon>
        <taxon>Magnoliopsida</taxon>
        <taxon>eudicotyledons</taxon>
        <taxon>Gunneridae</taxon>
        <taxon>Pentapetalae</taxon>
        <taxon>rosids</taxon>
        <taxon>malvids</taxon>
        <taxon>Sapindales</taxon>
        <taxon>Sapindaceae</taxon>
        <taxon>Hippocastanoideae</taxon>
        <taxon>Acereae</taxon>
        <taxon>Acer</taxon>
    </lineage>
</organism>
<proteinExistence type="predicted"/>
<protein>
    <submittedName>
        <fullName evidence="2">Uncharacterized protein</fullName>
    </submittedName>
</protein>